<dbReference type="GO" id="GO:0052381">
    <property type="term" value="F:tRNA dimethylallyltransferase activity"/>
    <property type="evidence" value="ECO:0007669"/>
    <property type="project" value="UniProtKB-EC"/>
</dbReference>
<evidence type="ECO:0000256" key="3">
    <source>
        <dbReference type="ARBA" id="ARBA00005842"/>
    </source>
</evidence>
<feature type="region of interest" description="Interaction with substrate tRNA" evidence="10">
    <location>
        <begin position="35"/>
        <end position="38"/>
    </location>
</feature>
<evidence type="ECO:0000313" key="14">
    <source>
        <dbReference type="EMBL" id="MDM9631938.1"/>
    </source>
</evidence>
<dbReference type="InterPro" id="IPR039657">
    <property type="entry name" value="Dimethylallyltransferase"/>
</dbReference>
<feature type="site" description="Interaction with substrate tRNA" evidence="10">
    <location>
        <position position="123"/>
    </location>
</feature>
<dbReference type="Gene3D" id="3.40.50.300">
    <property type="entry name" value="P-loop containing nucleotide triphosphate hydrolases"/>
    <property type="match status" value="1"/>
</dbReference>
<evidence type="ECO:0000256" key="7">
    <source>
        <dbReference type="ARBA" id="ARBA00022840"/>
    </source>
</evidence>
<dbReference type="PANTHER" id="PTHR11088">
    <property type="entry name" value="TRNA DIMETHYLALLYLTRANSFERASE"/>
    <property type="match status" value="1"/>
</dbReference>
<evidence type="ECO:0000256" key="5">
    <source>
        <dbReference type="ARBA" id="ARBA00022694"/>
    </source>
</evidence>
<keyword evidence="15" id="KW-1185">Reference proteome</keyword>
<proteinExistence type="inferred from homology"/>
<protein>
    <recommendedName>
        <fullName evidence="10">tRNA dimethylallyltransferase</fullName>
        <ecNumber evidence="10">2.5.1.75</ecNumber>
    </recommendedName>
    <alternativeName>
        <fullName evidence="10">Dimethylallyl diphosphate:tRNA dimethylallyltransferase</fullName>
        <shortName evidence="10">DMAPP:tRNA dimethylallyltransferase</shortName>
        <shortName evidence="10">DMATase</shortName>
    </alternativeName>
    <alternativeName>
        <fullName evidence="10">Isopentenyl-diphosphate:tRNA isopentenyltransferase</fullName>
        <shortName evidence="10">IPP transferase</shortName>
        <shortName evidence="10">IPPT</shortName>
        <shortName evidence="10">IPTase</shortName>
    </alternativeName>
</protein>
<feature type="binding site" evidence="10">
    <location>
        <begin position="12"/>
        <end position="17"/>
    </location>
    <ligand>
        <name>substrate</name>
    </ligand>
</feature>
<dbReference type="InterPro" id="IPR027417">
    <property type="entry name" value="P-loop_NTPase"/>
</dbReference>
<evidence type="ECO:0000256" key="2">
    <source>
        <dbReference type="ARBA" id="ARBA00003213"/>
    </source>
</evidence>
<comment type="similarity">
    <text evidence="3 10 13">Belongs to the IPP transferase family.</text>
</comment>
<comment type="cofactor">
    <cofactor evidence="1 10">
        <name>Mg(2+)</name>
        <dbReference type="ChEBI" id="CHEBI:18420"/>
    </cofactor>
</comment>
<feature type="binding site" evidence="10">
    <location>
        <begin position="10"/>
        <end position="17"/>
    </location>
    <ligand>
        <name>ATP</name>
        <dbReference type="ChEBI" id="CHEBI:30616"/>
    </ligand>
</feature>
<dbReference type="PANTHER" id="PTHR11088:SF60">
    <property type="entry name" value="TRNA DIMETHYLALLYLTRANSFERASE"/>
    <property type="match status" value="1"/>
</dbReference>
<feature type="site" description="Interaction with substrate tRNA" evidence="10">
    <location>
        <position position="101"/>
    </location>
</feature>
<comment type="caution">
    <text evidence="10">Lacks conserved residue(s) required for the propagation of feature annotation.</text>
</comment>
<evidence type="ECO:0000256" key="11">
    <source>
        <dbReference type="RuleBase" id="RU003783"/>
    </source>
</evidence>
<evidence type="ECO:0000256" key="4">
    <source>
        <dbReference type="ARBA" id="ARBA00022679"/>
    </source>
</evidence>
<evidence type="ECO:0000313" key="15">
    <source>
        <dbReference type="Proteomes" id="UP001174839"/>
    </source>
</evidence>
<comment type="subunit">
    <text evidence="10">Monomer.</text>
</comment>
<dbReference type="Pfam" id="PF01715">
    <property type="entry name" value="IPPT"/>
    <property type="match status" value="1"/>
</dbReference>
<dbReference type="Proteomes" id="UP001174839">
    <property type="component" value="Unassembled WGS sequence"/>
</dbReference>
<keyword evidence="5 10" id="KW-0819">tRNA processing</keyword>
<dbReference type="InterPro" id="IPR018022">
    <property type="entry name" value="IPT"/>
</dbReference>
<dbReference type="RefSeq" id="WP_289725297.1">
    <property type="nucleotide sequence ID" value="NZ_JAUDUY010000004.1"/>
</dbReference>
<dbReference type="Gene3D" id="1.10.20.140">
    <property type="match status" value="1"/>
</dbReference>
<evidence type="ECO:0000256" key="9">
    <source>
        <dbReference type="ARBA" id="ARBA00049563"/>
    </source>
</evidence>
<dbReference type="EC" id="2.5.1.75" evidence="10"/>
<organism evidence="14 15">
    <name type="scientific">Robiginitalea aurantiaca</name>
    <dbReference type="NCBI Taxonomy" id="3056915"/>
    <lineage>
        <taxon>Bacteria</taxon>
        <taxon>Pseudomonadati</taxon>
        <taxon>Bacteroidota</taxon>
        <taxon>Flavobacteriia</taxon>
        <taxon>Flavobacteriales</taxon>
        <taxon>Flavobacteriaceae</taxon>
        <taxon>Robiginitalea</taxon>
    </lineage>
</organism>
<sequence>MDKYLISICGATGIGKTRWAIRLAQHYKTEILSADSRQFYREMRIGTAVPSASELEAVPHHFIQHKSILETYTVGDFQREALERIADLFQVHDHLILAGGSGLYLDAVTRGLDEFPEVTPGVREDLERKYREEGIKTLQDLLYKVDPEYHKIVDLQNVRRLVRALEICISSGKPYSSFLGKPKSPQGFKHIALGIDAPREVIYSRIDQRVDHMIEQGLLDEVIELRQYRDLNAMQTVGYQELFAYLDGEVALETAIENIKRNTRRFAKRQGTWFRRDPNIFWIPFDAPAETGIALVENHIRSLHGH</sequence>
<dbReference type="NCBIfam" id="TIGR00174">
    <property type="entry name" value="miaA"/>
    <property type="match status" value="1"/>
</dbReference>
<keyword evidence="4 10" id="KW-0808">Transferase</keyword>
<keyword evidence="8 10" id="KW-0460">Magnesium</keyword>
<accession>A0ABT7WG89</accession>
<keyword evidence="6 10" id="KW-0547">Nucleotide-binding</keyword>
<comment type="caution">
    <text evidence="14">The sequence shown here is derived from an EMBL/GenBank/DDBJ whole genome shotgun (WGS) entry which is preliminary data.</text>
</comment>
<evidence type="ECO:0000256" key="6">
    <source>
        <dbReference type="ARBA" id="ARBA00022741"/>
    </source>
</evidence>
<evidence type="ECO:0000256" key="12">
    <source>
        <dbReference type="RuleBase" id="RU003784"/>
    </source>
</evidence>
<evidence type="ECO:0000256" key="1">
    <source>
        <dbReference type="ARBA" id="ARBA00001946"/>
    </source>
</evidence>
<dbReference type="EMBL" id="JAUDUY010000004">
    <property type="protein sequence ID" value="MDM9631938.1"/>
    <property type="molecule type" value="Genomic_DNA"/>
</dbReference>
<reference evidence="14" key="1">
    <citation type="submission" date="2023-06" db="EMBL/GenBank/DDBJ databases">
        <title>Robiginitalea aurantiacus sp. nov. and Algoriphagus sediminis sp. nov., isolated from coastal sediment.</title>
        <authorList>
            <person name="Zhou Z.Y."/>
            <person name="An J."/>
            <person name="Jia Y.W."/>
            <person name="Du Z.J."/>
        </authorList>
    </citation>
    <scope>NUCLEOTIDE SEQUENCE</scope>
    <source>
        <strain evidence="14">M39</strain>
    </source>
</reference>
<evidence type="ECO:0000256" key="8">
    <source>
        <dbReference type="ARBA" id="ARBA00022842"/>
    </source>
</evidence>
<dbReference type="SUPFAM" id="SSF52540">
    <property type="entry name" value="P-loop containing nucleoside triphosphate hydrolases"/>
    <property type="match status" value="2"/>
</dbReference>
<comment type="function">
    <text evidence="2 10 12">Catalyzes the transfer of a dimethylallyl group onto the adenine at position 37 in tRNAs that read codons beginning with uridine, leading to the formation of N6-(dimethylallyl)adenosine (i(6)A).</text>
</comment>
<comment type="catalytic activity">
    <reaction evidence="9 10 11">
        <text>adenosine(37) in tRNA + dimethylallyl diphosphate = N(6)-dimethylallyladenosine(37) in tRNA + diphosphate</text>
        <dbReference type="Rhea" id="RHEA:26482"/>
        <dbReference type="Rhea" id="RHEA-COMP:10162"/>
        <dbReference type="Rhea" id="RHEA-COMP:10375"/>
        <dbReference type="ChEBI" id="CHEBI:33019"/>
        <dbReference type="ChEBI" id="CHEBI:57623"/>
        <dbReference type="ChEBI" id="CHEBI:74411"/>
        <dbReference type="ChEBI" id="CHEBI:74415"/>
        <dbReference type="EC" id="2.5.1.75"/>
    </reaction>
</comment>
<keyword evidence="7 10" id="KW-0067">ATP-binding</keyword>
<dbReference type="HAMAP" id="MF_00185">
    <property type="entry name" value="IPP_trans"/>
    <property type="match status" value="1"/>
</dbReference>
<name>A0ABT7WG89_9FLAO</name>
<gene>
    <name evidence="10 14" type="primary">miaA</name>
    <name evidence="14" type="ORF">QU605_10670</name>
</gene>
<evidence type="ECO:0000256" key="10">
    <source>
        <dbReference type="HAMAP-Rule" id="MF_00185"/>
    </source>
</evidence>
<evidence type="ECO:0000256" key="13">
    <source>
        <dbReference type="RuleBase" id="RU003785"/>
    </source>
</evidence>